<dbReference type="eggNOG" id="ENOG502ZQ86">
    <property type="taxonomic scope" value="Bacteria"/>
</dbReference>
<gene>
    <name evidence="2" type="ORF">ET33_15940</name>
</gene>
<sequence length="333" mass="35574">MGKLKKTVVWVIAAALLGGLIYGVTWVGDAPVSAEISTEAKGQLVGLTDGNKQIKVSYDGTEKTYPLTADVWVYRNLQKAAITDLKPGDSLEIILNSKNQAAYIKAAAPEQAAAPQSSATPAPEPNSAATQGLGASQGPAAPATSGSTAPVPPTGPAHTPAASTSAPADRQAAAEPAKPAVNGSWPWERLSLELKSRELALKVKQEQTDKGDEADVYIQTKDRAVVHLNGAQAEQLLLLLMQGLPSEKDAWEKALKQRLAAQFKLKDDSPDWKIDVKWKDDAKVVRTPPVQAGKPEPNGHGADKEHGKGKNKEKEKEKEKAKNRDKHNDENDD</sequence>
<feature type="region of interest" description="Disordered" evidence="1">
    <location>
        <begin position="112"/>
        <end position="183"/>
    </location>
</feature>
<proteinExistence type="predicted"/>
<feature type="compositionally biased region" description="Low complexity" evidence="1">
    <location>
        <begin position="138"/>
        <end position="149"/>
    </location>
</feature>
<dbReference type="EMBL" id="JNVM01000021">
    <property type="protein sequence ID" value="KEQ23610.1"/>
    <property type="molecule type" value="Genomic_DNA"/>
</dbReference>
<feature type="region of interest" description="Disordered" evidence="1">
    <location>
        <begin position="281"/>
        <end position="333"/>
    </location>
</feature>
<organism evidence="2 3">
    <name type="scientific">Paenibacillus tyrfis</name>
    <dbReference type="NCBI Taxonomy" id="1501230"/>
    <lineage>
        <taxon>Bacteria</taxon>
        <taxon>Bacillati</taxon>
        <taxon>Bacillota</taxon>
        <taxon>Bacilli</taxon>
        <taxon>Bacillales</taxon>
        <taxon>Paenibacillaceae</taxon>
        <taxon>Paenibacillus</taxon>
    </lineage>
</organism>
<evidence type="ECO:0000313" key="2">
    <source>
        <dbReference type="EMBL" id="KEQ23610.1"/>
    </source>
</evidence>
<dbReference type="AlphaFoldDB" id="A0A081NYT7"/>
<evidence type="ECO:0000256" key="1">
    <source>
        <dbReference type="SAM" id="MobiDB-lite"/>
    </source>
</evidence>
<protein>
    <recommendedName>
        <fullName evidence="4">DUF5666 domain-containing protein</fullName>
    </recommendedName>
</protein>
<accession>A0A081NYT7</accession>
<dbReference type="OrthoDB" id="2603943at2"/>
<feature type="compositionally biased region" description="Basic and acidic residues" evidence="1">
    <location>
        <begin position="301"/>
        <end position="333"/>
    </location>
</feature>
<dbReference type="RefSeq" id="WP_036688256.1">
    <property type="nucleotide sequence ID" value="NZ_JNVM01000021.1"/>
</dbReference>
<dbReference type="Proteomes" id="UP000028123">
    <property type="component" value="Unassembled WGS sequence"/>
</dbReference>
<comment type="caution">
    <text evidence="2">The sequence shown here is derived from an EMBL/GenBank/DDBJ whole genome shotgun (WGS) entry which is preliminary data.</text>
</comment>
<feature type="compositionally biased region" description="Low complexity" evidence="1">
    <location>
        <begin position="156"/>
        <end position="180"/>
    </location>
</feature>
<name>A0A081NYT7_9BACL</name>
<reference evidence="2 3" key="1">
    <citation type="submission" date="2014-06" db="EMBL/GenBank/DDBJ databases">
        <title>Draft genome sequence of Paenibacillus sp. MSt1.</title>
        <authorList>
            <person name="Aw Y.K."/>
            <person name="Ong K.S."/>
            <person name="Gan H.M."/>
            <person name="Lee S.M."/>
        </authorList>
    </citation>
    <scope>NUCLEOTIDE SEQUENCE [LARGE SCALE GENOMIC DNA]</scope>
    <source>
        <strain evidence="2 3">MSt1</strain>
    </source>
</reference>
<evidence type="ECO:0000313" key="3">
    <source>
        <dbReference type="Proteomes" id="UP000028123"/>
    </source>
</evidence>
<keyword evidence="3" id="KW-1185">Reference proteome</keyword>
<evidence type="ECO:0008006" key="4">
    <source>
        <dbReference type="Google" id="ProtNLM"/>
    </source>
</evidence>
<feature type="compositionally biased region" description="Low complexity" evidence="1">
    <location>
        <begin position="112"/>
        <end position="121"/>
    </location>
</feature>